<dbReference type="InterPro" id="IPR009097">
    <property type="entry name" value="Cyclic_Pdiesterase"/>
</dbReference>
<keyword evidence="2" id="KW-1185">Reference proteome</keyword>
<comment type="caution">
    <text evidence="1">The sequence shown here is derived from an EMBL/GenBank/DDBJ whole genome shotgun (WGS) entry which is preliminary data.</text>
</comment>
<dbReference type="InterPro" id="IPR050580">
    <property type="entry name" value="2H_phosphoesterase_YjcG-like"/>
</dbReference>
<dbReference type="GO" id="GO:0016874">
    <property type="term" value="F:ligase activity"/>
    <property type="evidence" value="ECO:0007669"/>
    <property type="project" value="UniProtKB-KW"/>
</dbReference>
<dbReference type="Proteomes" id="UP001501470">
    <property type="component" value="Unassembled WGS sequence"/>
</dbReference>
<proteinExistence type="predicted"/>
<evidence type="ECO:0000313" key="2">
    <source>
        <dbReference type="Proteomes" id="UP001501470"/>
    </source>
</evidence>
<accession>A0ABN2APU6</accession>
<name>A0ABN2APU6_9ACTN</name>
<protein>
    <submittedName>
        <fullName evidence="1">2'-5' RNA ligase family protein</fullName>
    </submittedName>
</protein>
<dbReference type="RefSeq" id="WP_344503853.1">
    <property type="nucleotide sequence ID" value="NZ_BAAAQD010000008.1"/>
</dbReference>
<dbReference type="SUPFAM" id="SSF55144">
    <property type="entry name" value="LigT-like"/>
    <property type="match status" value="1"/>
</dbReference>
<dbReference type="Gene3D" id="3.90.1140.10">
    <property type="entry name" value="Cyclic phosphodiesterase"/>
    <property type="match status" value="1"/>
</dbReference>
<gene>
    <name evidence="1" type="ORF">GCM10009827_043780</name>
</gene>
<dbReference type="Pfam" id="PF13563">
    <property type="entry name" value="2_5_RNA_ligase2"/>
    <property type="match status" value="1"/>
</dbReference>
<reference evidence="1 2" key="1">
    <citation type="journal article" date="2019" name="Int. J. Syst. Evol. Microbiol.">
        <title>The Global Catalogue of Microorganisms (GCM) 10K type strain sequencing project: providing services to taxonomists for standard genome sequencing and annotation.</title>
        <authorList>
            <consortium name="The Broad Institute Genomics Platform"/>
            <consortium name="The Broad Institute Genome Sequencing Center for Infectious Disease"/>
            <person name="Wu L."/>
            <person name="Ma J."/>
        </authorList>
    </citation>
    <scope>NUCLEOTIDE SEQUENCE [LARGE SCALE GENOMIC DNA]</scope>
    <source>
        <strain evidence="1 2">JCM 15933</strain>
    </source>
</reference>
<dbReference type="EMBL" id="BAAAQD010000008">
    <property type="protein sequence ID" value="GAA1522762.1"/>
    <property type="molecule type" value="Genomic_DNA"/>
</dbReference>
<keyword evidence="1" id="KW-0436">Ligase</keyword>
<dbReference type="PANTHER" id="PTHR40037:SF1">
    <property type="entry name" value="PHOSPHOESTERASE SAOUHSC_00951-RELATED"/>
    <property type="match status" value="1"/>
</dbReference>
<dbReference type="PANTHER" id="PTHR40037">
    <property type="entry name" value="PHOSPHOESTERASE YJCG-RELATED"/>
    <property type="match status" value="1"/>
</dbReference>
<sequence length="189" mass="20323">MLRTDVAREQTTIGVAIDLPDPWGSELTAARLAAGDPAAAHVPAHVTLLGPTVVAAADLPAIDRHLTEVAGRHAAFTVRLRGTGTFRPLTQVVFVAVAAGIGECERLHEAVQAATEIEAAASYPYHPHVTVAHNVAPERLDAAFADLAGYEAVFDVDGFALFEHDESGRWQPYAQYRLSPRRSAVDQRR</sequence>
<evidence type="ECO:0000313" key="1">
    <source>
        <dbReference type="EMBL" id="GAA1522762.1"/>
    </source>
</evidence>
<organism evidence="1 2">
    <name type="scientific">Dactylosporangium maewongense</name>
    <dbReference type="NCBI Taxonomy" id="634393"/>
    <lineage>
        <taxon>Bacteria</taxon>
        <taxon>Bacillati</taxon>
        <taxon>Actinomycetota</taxon>
        <taxon>Actinomycetes</taxon>
        <taxon>Micromonosporales</taxon>
        <taxon>Micromonosporaceae</taxon>
        <taxon>Dactylosporangium</taxon>
    </lineage>
</organism>